<evidence type="ECO:0000256" key="2">
    <source>
        <dbReference type="SAM" id="SignalP"/>
    </source>
</evidence>
<sequence length="153" mass="16715">MPRLRVAMVLLACMIITAPAPAAARGFANHDKCKCLMCVCDFDPHPLPPEMPEEHHPPPPPALPEQHYYPPPVVEHEPVPAGEYHYYPPPYGYYPYVPGQLPYQTPVGEMYPRASSKAAPHGHGPSRVLLAVLVVLASAVLLSSTLPMSPAYC</sequence>
<feature type="transmembrane region" description="Helical" evidence="1">
    <location>
        <begin position="128"/>
        <end position="148"/>
    </location>
</feature>
<dbReference type="Proteomes" id="UP000324897">
    <property type="component" value="Unassembled WGS sequence"/>
</dbReference>
<dbReference type="Gramene" id="TVU34531">
    <property type="protein sequence ID" value="TVU34531"/>
    <property type="gene ID" value="EJB05_16366"/>
</dbReference>
<organism evidence="3 4">
    <name type="scientific">Eragrostis curvula</name>
    <name type="common">weeping love grass</name>
    <dbReference type="NCBI Taxonomy" id="38414"/>
    <lineage>
        <taxon>Eukaryota</taxon>
        <taxon>Viridiplantae</taxon>
        <taxon>Streptophyta</taxon>
        <taxon>Embryophyta</taxon>
        <taxon>Tracheophyta</taxon>
        <taxon>Spermatophyta</taxon>
        <taxon>Magnoliopsida</taxon>
        <taxon>Liliopsida</taxon>
        <taxon>Poales</taxon>
        <taxon>Poaceae</taxon>
        <taxon>PACMAD clade</taxon>
        <taxon>Chloridoideae</taxon>
        <taxon>Eragrostideae</taxon>
        <taxon>Eragrostidinae</taxon>
        <taxon>Eragrostis</taxon>
    </lineage>
</organism>
<reference evidence="3 4" key="1">
    <citation type="journal article" date="2019" name="Sci. Rep.">
        <title>A high-quality genome of Eragrostis curvula grass provides insights into Poaceae evolution and supports new strategies to enhance forage quality.</title>
        <authorList>
            <person name="Carballo J."/>
            <person name="Santos B.A.C.M."/>
            <person name="Zappacosta D."/>
            <person name="Garbus I."/>
            <person name="Selva J.P."/>
            <person name="Gallo C.A."/>
            <person name="Diaz A."/>
            <person name="Albertini E."/>
            <person name="Caccamo M."/>
            <person name="Echenique V."/>
        </authorList>
    </citation>
    <scope>NUCLEOTIDE SEQUENCE [LARGE SCALE GENOMIC DNA]</scope>
    <source>
        <strain evidence="4">cv. Victoria</strain>
        <tissue evidence="3">Leaf</tissue>
    </source>
</reference>
<evidence type="ECO:0000313" key="3">
    <source>
        <dbReference type="EMBL" id="TVU34531.1"/>
    </source>
</evidence>
<keyword evidence="2" id="KW-0732">Signal</keyword>
<evidence type="ECO:0000256" key="1">
    <source>
        <dbReference type="SAM" id="Phobius"/>
    </source>
</evidence>
<feature type="chain" id="PRO_5023835636" evidence="2">
    <location>
        <begin position="25"/>
        <end position="153"/>
    </location>
</feature>
<protein>
    <submittedName>
        <fullName evidence="3">Uncharacterized protein</fullName>
    </submittedName>
</protein>
<dbReference type="EMBL" id="RWGY01000009">
    <property type="protein sequence ID" value="TVU34531.1"/>
    <property type="molecule type" value="Genomic_DNA"/>
</dbReference>
<gene>
    <name evidence="3" type="ORF">EJB05_16366</name>
</gene>
<keyword evidence="4" id="KW-1185">Reference proteome</keyword>
<evidence type="ECO:0000313" key="4">
    <source>
        <dbReference type="Proteomes" id="UP000324897"/>
    </source>
</evidence>
<keyword evidence="1" id="KW-1133">Transmembrane helix</keyword>
<dbReference type="AlphaFoldDB" id="A0A5J9VGF1"/>
<proteinExistence type="predicted"/>
<feature type="signal peptide" evidence="2">
    <location>
        <begin position="1"/>
        <end position="24"/>
    </location>
</feature>
<keyword evidence="1" id="KW-0472">Membrane</keyword>
<comment type="caution">
    <text evidence="3">The sequence shown here is derived from an EMBL/GenBank/DDBJ whole genome shotgun (WGS) entry which is preliminary data.</text>
</comment>
<accession>A0A5J9VGF1</accession>
<name>A0A5J9VGF1_9POAL</name>
<keyword evidence="1" id="KW-0812">Transmembrane</keyword>
<feature type="non-terminal residue" evidence="3">
    <location>
        <position position="1"/>
    </location>
</feature>